<dbReference type="OrthoDB" id="1732493at2759"/>
<dbReference type="GO" id="GO:0007165">
    <property type="term" value="P:signal transduction"/>
    <property type="evidence" value="ECO:0007669"/>
    <property type="project" value="TreeGrafter"/>
</dbReference>
<dbReference type="Gene3D" id="1.25.10.10">
    <property type="entry name" value="Leucine-rich Repeat Variant"/>
    <property type="match status" value="1"/>
</dbReference>
<comment type="similarity">
    <text evidence="1">Belongs to the protein kinase superfamily. CMGC Ser/Thr protein kinase family. CDC2/CDKX subfamily.</text>
</comment>
<dbReference type="EC" id="2.7.11.22" evidence="2"/>
<dbReference type="Proteomes" id="UP000604046">
    <property type="component" value="Unassembled WGS sequence"/>
</dbReference>
<evidence type="ECO:0000256" key="6">
    <source>
        <dbReference type="ARBA" id="ARBA00022777"/>
    </source>
</evidence>
<proteinExistence type="inferred from homology"/>
<evidence type="ECO:0000256" key="10">
    <source>
        <dbReference type="ARBA" id="ARBA00041902"/>
    </source>
</evidence>
<dbReference type="GO" id="GO:0005737">
    <property type="term" value="C:cytoplasm"/>
    <property type="evidence" value="ECO:0007669"/>
    <property type="project" value="TreeGrafter"/>
</dbReference>
<dbReference type="InterPro" id="IPR011989">
    <property type="entry name" value="ARM-like"/>
</dbReference>
<evidence type="ECO:0000256" key="1">
    <source>
        <dbReference type="ARBA" id="ARBA00006485"/>
    </source>
</evidence>
<dbReference type="GO" id="GO:0000082">
    <property type="term" value="P:G1/S transition of mitotic cell cycle"/>
    <property type="evidence" value="ECO:0007669"/>
    <property type="project" value="TreeGrafter"/>
</dbReference>
<name>A0A812QYD3_9DINO</name>
<evidence type="ECO:0000313" key="14">
    <source>
        <dbReference type="Proteomes" id="UP000604046"/>
    </source>
</evidence>
<evidence type="ECO:0000256" key="2">
    <source>
        <dbReference type="ARBA" id="ARBA00012425"/>
    </source>
</evidence>
<dbReference type="PANTHER" id="PTHR24056">
    <property type="entry name" value="CELL DIVISION PROTEIN KINASE"/>
    <property type="match status" value="1"/>
</dbReference>
<dbReference type="Pfam" id="PF00069">
    <property type="entry name" value="Pkinase"/>
    <property type="match status" value="1"/>
</dbReference>
<dbReference type="InterPro" id="IPR008271">
    <property type="entry name" value="Ser/Thr_kinase_AS"/>
</dbReference>
<dbReference type="GO" id="GO:0010468">
    <property type="term" value="P:regulation of gene expression"/>
    <property type="evidence" value="ECO:0007669"/>
    <property type="project" value="TreeGrafter"/>
</dbReference>
<dbReference type="SUPFAM" id="SSF48371">
    <property type="entry name" value="ARM repeat"/>
    <property type="match status" value="1"/>
</dbReference>
<evidence type="ECO:0000256" key="4">
    <source>
        <dbReference type="ARBA" id="ARBA00022679"/>
    </source>
</evidence>
<gene>
    <name evidence="13" type="primary">CDK3</name>
    <name evidence="13" type="ORF">SNAT2548_LOCUS22287</name>
</gene>
<keyword evidence="14" id="KW-1185">Reference proteome</keyword>
<feature type="domain" description="Protein kinase" evidence="12">
    <location>
        <begin position="210"/>
        <end position="503"/>
    </location>
</feature>
<evidence type="ECO:0000259" key="12">
    <source>
        <dbReference type="PROSITE" id="PS50011"/>
    </source>
</evidence>
<dbReference type="SUPFAM" id="SSF56112">
    <property type="entry name" value="Protein kinase-like (PK-like)"/>
    <property type="match status" value="1"/>
</dbReference>
<evidence type="ECO:0000313" key="13">
    <source>
        <dbReference type="EMBL" id="CAE7409774.1"/>
    </source>
</evidence>
<dbReference type="Pfam" id="PF13475">
    <property type="entry name" value="DUF4116"/>
    <property type="match status" value="1"/>
</dbReference>
<dbReference type="SMART" id="SM00220">
    <property type="entry name" value="S_TKc"/>
    <property type="match status" value="1"/>
</dbReference>
<dbReference type="GO" id="GO:0000307">
    <property type="term" value="C:cyclin-dependent protein kinase holoenzyme complex"/>
    <property type="evidence" value="ECO:0007669"/>
    <property type="project" value="TreeGrafter"/>
</dbReference>
<evidence type="ECO:0000256" key="11">
    <source>
        <dbReference type="ARBA" id="ARBA00042858"/>
    </source>
</evidence>
<evidence type="ECO:0000256" key="3">
    <source>
        <dbReference type="ARBA" id="ARBA00022527"/>
    </source>
</evidence>
<dbReference type="FunFam" id="1.10.510.10:FF:000624">
    <property type="entry name" value="Mitogen-activated protein kinase"/>
    <property type="match status" value="1"/>
</dbReference>
<dbReference type="InterPro" id="IPR011009">
    <property type="entry name" value="Kinase-like_dom_sf"/>
</dbReference>
<dbReference type="GO" id="GO:0010389">
    <property type="term" value="P:regulation of G2/M transition of mitotic cell cycle"/>
    <property type="evidence" value="ECO:0007669"/>
    <property type="project" value="TreeGrafter"/>
</dbReference>
<dbReference type="Gene3D" id="3.30.200.20">
    <property type="entry name" value="Phosphorylase Kinase, domain 1"/>
    <property type="match status" value="1"/>
</dbReference>
<sequence>MDLPEFLAMLEGRDATDRVAALESARQSVFEATEDEANALFHKVILMLKDPVWDVQRAAIQVLSELSGRFDLDALHCLNRQLFHPDPKLRMMSACVLTHVDNSVDDAEDYYQVYHDRWTAEAALSRQGQLLEFLHASFKADRELVLTVVKQDGHSLKYANPHLQDDDEIVLAAVAQSGRAVQFASQQVIARHLGLRELRGGRGLCLFGDYLVLEVIGHGVCGNVAKAQHLRTKKVVAIKKMSYDREVWVDGIPAPVVREMTLLRKCRHQNVVKLLDVNLDCKDARVFMIFELLPTDLRKVLSVWKQTSQLLPFEQVRDFSENILSGLFECHTRQILHRDLKPENILLGNDGVLKIADFGLSRLQGHHLLTNLTQEVVTLWYRSPELLLGAKAYGFEVDCWSAGCVIAEMCTGSPLFAGETEAAALLKIFQLLGIPSQTNWPQGTQLHQFVERFPAWSATGLKNVLEVRPELQEDKGDELLSGLLHLQPDQRLSSRRARCHQFCRPCPECSDDDRLAPK</sequence>
<keyword evidence="7" id="KW-0067">ATP-binding</keyword>
<keyword evidence="4" id="KW-0808">Transferase</keyword>
<dbReference type="GO" id="GO:0005524">
    <property type="term" value="F:ATP binding"/>
    <property type="evidence" value="ECO:0007669"/>
    <property type="project" value="UniProtKB-KW"/>
</dbReference>
<dbReference type="EMBL" id="CAJNDS010002282">
    <property type="protein sequence ID" value="CAE7409774.1"/>
    <property type="molecule type" value="Genomic_DNA"/>
</dbReference>
<protein>
    <recommendedName>
        <fullName evidence="9">Cyclin-dependent kinase 2 homolog</fullName>
        <ecNumber evidence="2">2.7.11.22</ecNumber>
    </recommendedName>
    <alternativeName>
        <fullName evidence="10">Cell division control protein 2 homolog</fullName>
    </alternativeName>
    <alternativeName>
        <fullName evidence="11">cdc2-related kinase 2</fullName>
    </alternativeName>
</protein>
<keyword evidence="5" id="KW-0547">Nucleotide-binding</keyword>
<reference evidence="13" key="1">
    <citation type="submission" date="2021-02" db="EMBL/GenBank/DDBJ databases">
        <authorList>
            <person name="Dougan E. K."/>
            <person name="Rhodes N."/>
            <person name="Thang M."/>
            <person name="Chan C."/>
        </authorList>
    </citation>
    <scope>NUCLEOTIDE SEQUENCE</scope>
</reference>
<dbReference type="GO" id="GO:0030332">
    <property type="term" value="F:cyclin binding"/>
    <property type="evidence" value="ECO:0007669"/>
    <property type="project" value="TreeGrafter"/>
</dbReference>
<dbReference type="InterPro" id="IPR050108">
    <property type="entry name" value="CDK"/>
</dbReference>
<dbReference type="InterPro" id="IPR025197">
    <property type="entry name" value="DUF4116"/>
</dbReference>
<evidence type="ECO:0000256" key="7">
    <source>
        <dbReference type="ARBA" id="ARBA00022840"/>
    </source>
</evidence>
<evidence type="ECO:0000256" key="5">
    <source>
        <dbReference type="ARBA" id="ARBA00022741"/>
    </source>
</evidence>
<dbReference type="InterPro" id="IPR016024">
    <property type="entry name" value="ARM-type_fold"/>
</dbReference>
<dbReference type="GO" id="GO:0004693">
    <property type="term" value="F:cyclin-dependent protein serine/threonine kinase activity"/>
    <property type="evidence" value="ECO:0007669"/>
    <property type="project" value="UniProtKB-EC"/>
</dbReference>
<dbReference type="PANTHER" id="PTHR24056:SF254">
    <property type="entry name" value="CYCLIN-DEPENDENT KINASE 2"/>
    <property type="match status" value="1"/>
</dbReference>
<accession>A0A812QYD3</accession>
<dbReference type="Gene3D" id="1.10.510.10">
    <property type="entry name" value="Transferase(Phosphotransferase) domain 1"/>
    <property type="match status" value="1"/>
</dbReference>
<dbReference type="InterPro" id="IPR000719">
    <property type="entry name" value="Prot_kinase_dom"/>
</dbReference>
<comment type="subunit">
    <text evidence="8">May form a complex composed of at least the catalytic subunit CRK2 and a cyclin.</text>
</comment>
<dbReference type="PROSITE" id="PS50011">
    <property type="entry name" value="PROTEIN_KINASE_DOM"/>
    <property type="match status" value="1"/>
</dbReference>
<comment type="caution">
    <text evidence="13">The sequence shown here is derived from an EMBL/GenBank/DDBJ whole genome shotgun (WGS) entry which is preliminary data.</text>
</comment>
<organism evidence="13 14">
    <name type="scientific">Symbiodinium natans</name>
    <dbReference type="NCBI Taxonomy" id="878477"/>
    <lineage>
        <taxon>Eukaryota</taxon>
        <taxon>Sar</taxon>
        <taxon>Alveolata</taxon>
        <taxon>Dinophyceae</taxon>
        <taxon>Suessiales</taxon>
        <taxon>Symbiodiniaceae</taxon>
        <taxon>Symbiodinium</taxon>
    </lineage>
</organism>
<keyword evidence="6" id="KW-0418">Kinase</keyword>
<dbReference type="PROSITE" id="PS00108">
    <property type="entry name" value="PROTEIN_KINASE_ST"/>
    <property type="match status" value="1"/>
</dbReference>
<evidence type="ECO:0000256" key="9">
    <source>
        <dbReference type="ARBA" id="ARBA00039612"/>
    </source>
</evidence>
<dbReference type="AlphaFoldDB" id="A0A812QYD3"/>
<evidence type="ECO:0000256" key="8">
    <source>
        <dbReference type="ARBA" id="ARBA00038543"/>
    </source>
</evidence>
<dbReference type="GO" id="GO:0005634">
    <property type="term" value="C:nucleus"/>
    <property type="evidence" value="ECO:0007669"/>
    <property type="project" value="TreeGrafter"/>
</dbReference>
<keyword evidence="3" id="KW-0723">Serine/threonine-protein kinase</keyword>